<evidence type="ECO:0000313" key="2">
    <source>
        <dbReference type="Proteomes" id="UP000029964"/>
    </source>
</evidence>
<sequence length="367" mass="41899">MQRFLQNPELFLEVAQHANHETIQSLLKVKAFRGLMQSYMKAILKESHAKYVLPPDYGGSPGLLGYEYVLISFSTWTHLPILQPVYEWKSLKILEAREREIEFLLDSSWLRLGPATGPAGIPWPKLDPGPKAKFRALLKKGLYLCDTIRDMEAKAVVELGCPSRAHAFHPARWPYEEPAAPGSPRDFFCRPGMVHETDTDMVEGTMKRVIPQKTRNLQKKFLGVAPVDDLVAIYMVQRIVGESWLEKCIPFGVEHGVDNLVPFYLNVLQELLMRHGSWYLYDEFRGDAAMGARLLQARRETAEELREMELEPDGADRMLLIVMCYELSRRLGVQPHELADEVATIVEQMIGAERPAFNDPPSWQIQP</sequence>
<proteinExistence type="predicted"/>
<reference evidence="2" key="1">
    <citation type="journal article" date="2014" name="Genome Announc.">
        <title>Genome sequence and annotation of Acremonium chrysogenum, producer of the beta-lactam antibiotic cephalosporin C.</title>
        <authorList>
            <person name="Terfehr D."/>
            <person name="Dahlmann T.A."/>
            <person name="Specht T."/>
            <person name="Zadra I."/>
            <person name="Kuernsteiner H."/>
            <person name="Kueck U."/>
        </authorList>
    </citation>
    <scope>NUCLEOTIDE SEQUENCE [LARGE SCALE GENOMIC DNA]</scope>
    <source>
        <strain evidence="2">ATCC 11550 / CBS 779.69 / DSM 880 / IAM 14645 / JCM 23072 / IMI 49137</strain>
    </source>
</reference>
<gene>
    <name evidence="1" type="ORF">ACRE_079150</name>
</gene>
<accession>A0A086SW79</accession>
<dbReference type="AlphaFoldDB" id="A0A086SW79"/>
<name>A0A086SW79_HAPC1</name>
<keyword evidence="2" id="KW-1185">Reference proteome</keyword>
<dbReference type="EMBL" id="JPKY01000132">
    <property type="protein sequence ID" value="KFH41361.1"/>
    <property type="molecule type" value="Genomic_DNA"/>
</dbReference>
<dbReference type="HOGENOM" id="CLU_754330_0_0_1"/>
<protein>
    <submittedName>
        <fullName evidence="1">Uncharacterized protein</fullName>
    </submittedName>
</protein>
<comment type="caution">
    <text evidence="1">The sequence shown here is derived from an EMBL/GenBank/DDBJ whole genome shotgun (WGS) entry which is preliminary data.</text>
</comment>
<organism evidence="1 2">
    <name type="scientific">Hapsidospora chrysogenum (strain ATCC 11550 / CBS 779.69 / DSM 880 / IAM 14645 / JCM 23072 / IMI 49137)</name>
    <name type="common">Acremonium chrysogenum</name>
    <dbReference type="NCBI Taxonomy" id="857340"/>
    <lineage>
        <taxon>Eukaryota</taxon>
        <taxon>Fungi</taxon>
        <taxon>Dikarya</taxon>
        <taxon>Ascomycota</taxon>
        <taxon>Pezizomycotina</taxon>
        <taxon>Sordariomycetes</taxon>
        <taxon>Hypocreomycetidae</taxon>
        <taxon>Hypocreales</taxon>
        <taxon>Bionectriaceae</taxon>
        <taxon>Hapsidospora</taxon>
    </lineage>
</organism>
<evidence type="ECO:0000313" key="1">
    <source>
        <dbReference type="EMBL" id="KFH41361.1"/>
    </source>
</evidence>
<dbReference type="OrthoDB" id="4918043at2759"/>
<dbReference type="Proteomes" id="UP000029964">
    <property type="component" value="Unassembled WGS sequence"/>
</dbReference>